<sequence length="127" mass="14333">IFSLGVPVDDLFFIGNQLVATSHTGKVGVWNAVTQHWQVQDVVPITSCDTAGSFLLLGCTNGSIYYIGTNTFAPVLLDLSEILSQDKDRLIITLYRITYKILTDVFVPKRFQSRCFCLIFIHRQNLF</sequence>
<dbReference type="PANTHER" id="PTHR15859:SF2">
    <property type="entry name" value="BTB_POZ DOMAIN-CONTAINING PROTEIN KCTD3"/>
    <property type="match status" value="1"/>
</dbReference>
<dbReference type="Proteomes" id="UP001434883">
    <property type="component" value="Unassembled WGS sequence"/>
</dbReference>
<dbReference type="InterPro" id="IPR036322">
    <property type="entry name" value="WD40_repeat_dom_sf"/>
</dbReference>
<dbReference type="EMBL" id="JAHRIN010059671">
    <property type="protein sequence ID" value="MEQ2212334.1"/>
    <property type="molecule type" value="Genomic_DNA"/>
</dbReference>
<dbReference type="PANTHER" id="PTHR15859">
    <property type="entry name" value="SETA BINDING PROTEIN 1"/>
    <property type="match status" value="1"/>
</dbReference>
<comment type="caution">
    <text evidence="1">The sequence shown here is derived from an EMBL/GenBank/DDBJ whole genome shotgun (WGS) entry which is preliminary data.</text>
</comment>
<evidence type="ECO:0000313" key="1">
    <source>
        <dbReference type="EMBL" id="MEQ2212334.1"/>
    </source>
</evidence>
<gene>
    <name evidence="1" type="primary">KCTD3_2</name>
    <name evidence="1" type="ORF">XENOCAPTIV_029462</name>
</gene>
<reference evidence="1 2" key="1">
    <citation type="submission" date="2021-06" db="EMBL/GenBank/DDBJ databases">
        <authorList>
            <person name="Palmer J.M."/>
        </authorList>
    </citation>
    <scope>NUCLEOTIDE SEQUENCE [LARGE SCALE GENOMIC DNA]</scope>
    <source>
        <strain evidence="1 2">XC_2019</strain>
        <tissue evidence="1">Muscle</tissue>
    </source>
</reference>
<proteinExistence type="predicted"/>
<organism evidence="1 2">
    <name type="scientific">Xenoophorus captivus</name>
    <dbReference type="NCBI Taxonomy" id="1517983"/>
    <lineage>
        <taxon>Eukaryota</taxon>
        <taxon>Metazoa</taxon>
        <taxon>Chordata</taxon>
        <taxon>Craniata</taxon>
        <taxon>Vertebrata</taxon>
        <taxon>Euteleostomi</taxon>
        <taxon>Actinopterygii</taxon>
        <taxon>Neopterygii</taxon>
        <taxon>Teleostei</taxon>
        <taxon>Neoteleostei</taxon>
        <taxon>Acanthomorphata</taxon>
        <taxon>Ovalentaria</taxon>
        <taxon>Atherinomorphae</taxon>
        <taxon>Cyprinodontiformes</taxon>
        <taxon>Goodeidae</taxon>
        <taxon>Xenoophorus</taxon>
    </lineage>
</organism>
<evidence type="ECO:0000313" key="2">
    <source>
        <dbReference type="Proteomes" id="UP001434883"/>
    </source>
</evidence>
<dbReference type="SUPFAM" id="SSF50978">
    <property type="entry name" value="WD40 repeat-like"/>
    <property type="match status" value="1"/>
</dbReference>
<dbReference type="InterPro" id="IPR047876">
    <property type="entry name" value="SHKBP1/KCTD3"/>
</dbReference>
<protein>
    <submittedName>
        <fullName evidence="1">BTB/POZ domain-containing protein kctd3</fullName>
    </submittedName>
</protein>
<keyword evidence="2" id="KW-1185">Reference proteome</keyword>
<name>A0ABV0RVX3_9TELE</name>
<feature type="non-terminal residue" evidence="1">
    <location>
        <position position="1"/>
    </location>
</feature>
<accession>A0ABV0RVX3</accession>